<feature type="binding site" evidence="1">
    <location>
        <position position="38"/>
    </location>
    <ligand>
        <name>Mg(2+)</name>
        <dbReference type="ChEBI" id="CHEBI:18420"/>
        <label>4</label>
    </ligand>
</feature>
<feature type="binding site" evidence="1">
    <location>
        <position position="257"/>
    </location>
    <ligand>
        <name>substrate</name>
    </ligand>
</feature>
<keyword evidence="5" id="KW-1185">Reference proteome</keyword>
<dbReference type="EC" id="2.7.4.16" evidence="1"/>
<feature type="domain" description="PurM-like C-terminal" evidence="3">
    <location>
        <begin position="144"/>
        <end position="291"/>
    </location>
</feature>
<feature type="binding site" evidence="1">
    <location>
        <position position="305"/>
    </location>
    <ligand>
        <name>substrate</name>
    </ligand>
</feature>
<comment type="function">
    <text evidence="1">Catalyzes the ATP-dependent phosphorylation of thiamine-monophosphate (TMP) to form thiamine-pyrophosphate (TPP), the active form of vitamin B1.</text>
</comment>
<dbReference type="EMBL" id="CP006019">
    <property type="protein sequence ID" value="AIF69112.1"/>
    <property type="molecule type" value="Genomic_DNA"/>
</dbReference>
<comment type="miscellaneous">
    <text evidence="1">Reaction mechanism of ThiL seems to utilize a direct, inline transfer of the gamma-phosphate of ATP to TMP rather than a phosphorylated enzyme intermediate.</text>
</comment>
<feature type="binding site" evidence="1">
    <location>
        <position position="40"/>
    </location>
    <ligand>
        <name>Mg(2+)</name>
        <dbReference type="ChEBI" id="CHEBI:18420"/>
        <label>1</label>
    </ligand>
</feature>
<keyword evidence="1" id="KW-0547">Nucleotide-binding</keyword>
<evidence type="ECO:0000313" key="5">
    <source>
        <dbReference type="Proteomes" id="UP000027981"/>
    </source>
</evidence>
<dbReference type="GeneID" id="24841820"/>
<comment type="pathway">
    <text evidence="1">Cofactor biosynthesis; thiamine diphosphate biosynthesis; thiamine diphosphate from thiamine phosphate: step 1/1.</text>
</comment>
<dbReference type="AlphaFoldDB" id="A0A075LT48"/>
<dbReference type="HAMAP" id="MF_02128">
    <property type="entry name" value="TMP_kinase"/>
    <property type="match status" value="1"/>
</dbReference>
<feature type="binding site" evidence="1">
    <location>
        <position position="116"/>
    </location>
    <ligand>
        <name>Mg(2+)</name>
        <dbReference type="ChEBI" id="CHEBI:18420"/>
        <label>1</label>
    </ligand>
</feature>
<dbReference type="PANTHER" id="PTHR30270">
    <property type="entry name" value="THIAMINE-MONOPHOSPHATE KINASE"/>
    <property type="match status" value="1"/>
</dbReference>
<dbReference type="InterPro" id="IPR010918">
    <property type="entry name" value="PurM-like_C_dom"/>
</dbReference>
<comment type="catalytic activity">
    <reaction evidence="1">
        <text>thiamine phosphate + ATP = thiamine diphosphate + ADP</text>
        <dbReference type="Rhea" id="RHEA:15913"/>
        <dbReference type="ChEBI" id="CHEBI:30616"/>
        <dbReference type="ChEBI" id="CHEBI:37575"/>
        <dbReference type="ChEBI" id="CHEBI:58937"/>
        <dbReference type="ChEBI" id="CHEBI:456216"/>
        <dbReference type="EC" id="2.7.4.16"/>
    </reaction>
</comment>
<dbReference type="GO" id="GO:0009030">
    <property type="term" value="F:thiamine-phosphate kinase activity"/>
    <property type="evidence" value="ECO:0007669"/>
    <property type="project" value="UniProtKB-UniRule"/>
</dbReference>
<dbReference type="InterPro" id="IPR036921">
    <property type="entry name" value="PurM-like_N_sf"/>
</dbReference>
<evidence type="ECO:0000259" key="2">
    <source>
        <dbReference type="Pfam" id="PF00586"/>
    </source>
</evidence>
<keyword evidence="1" id="KW-0460">Magnesium</keyword>
<proteinExistence type="inferred from homology"/>
<feature type="binding site" evidence="1">
    <location>
        <position position="139"/>
    </location>
    <ligand>
        <name>ATP</name>
        <dbReference type="ChEBI" id="CHEBI:30616"/>
    </ligand>
</feature>
<protein>
    <recommendedName>
        <fullName evidence="1">Thiamine-monophosphate kinase</fullName>
        <shortName evidence="1">TMP kinase</shortName>
        <shortName evidence="1">Thiamine-phosphate kinase</shortName>
        <ecNumber evidence="1">2.7.4.16</ecNumber>
    </recommendedName>
</protein>
<keyword evidence="1" id="KW-0784">Thiamine biosynthesis</keyword>
<dbReference type="Gene3D" id="3.30.1330.10">
    <property type="entry name" value="PurM-like, N-terminal domain"/>
    <property type="match status" value="1"/>
</dbReference>
<dbReference type="RefSeq" id="WP_048164705.1">
    <property type="nucleotide sequence ID" value="NZ_CP006019.1"/>
</dbReference>
<feature type="binding site" evidence="1">
    <location>
        <position position="24"/>
    </location>
    <ligand>
        <name>Mg(2+)</name>
        <dbReference type="ChEBI" id="CHEBI:18420"/>
        <label>4</label>
    </ligand>
</feature>
<keyword evidence="1" id="KW-0479">Metal-binding</keyword>
<sequence>MEREIINLFMKHFKNQGDFPLGDDTGALKLGDEWLVATNDMLVKSTDVPEIMTPEQVGFKVFTMNISDVASMGAEPIAFLFSLGVPKDFDMDYLEGIAKGIAKASEFYSTPIISADTNEACDLIIDGIALGKTKRLLTRSGANAGDLVCVTGDIGRALAGLKVYFENLEVGERTRKALYEKLLEPKARVREGVVLGRYANSAIDISDGMSKELHLIAEMSGVKILIDSEKLPIQKEVFEVAELLGLDPIEIALASGEEFELIFTVPEEHLDKLDFDFTVIGRVEKGEGVYLKRDEELTRMPVLGWEHLTKP</sequence>
<dbReference type="SUPFAM" id="SSF56042">
    <property type="entry name" value="PurM C-terminal domain-like"/>
    <property type="match status" value="1"/>
</dbReference>
<accession>A0A075LT48</accession>
<dbReference type="InterPro" id="IPR016188">
    <property type="entry name" value="PurM-like_N"/>
</dbReference>
<reference evidence="4 5" key="2">
    <citation type="journal article" date="2015" name="Genome Announc.">
        <title>Complete Genome Sequence of Hyperthermophilic Piezophilic Archaeon Palaeococcus pacificus DY20341T, Isolated from Deep-Sea Hydrothermal Sediments.</title>
        <authorList>
            <person name="Zeng X."/>
            <person name="Jebbar M."/>
            <person name="Shao Z."/>
        </authorList>
    </citation>
    <scope>NUCLEOTIDE SEQUENCE [LARGE SCALE GENOMIC DNA]</scope>
    <source>
        <strain evidence="4 5">DY20341</strain>
    </source>
</reference>
<dbReference type="Proteomes" id="UP000027981">
    <property type="component" value="Chromosome"/>
</dbReference>
<gene>
    <name evidence="1" type="primary">thiL</name>
    <name evidence="4" type="ORF">PAP_03460</name>
</gene>
<dbReference type="Pfam" id="PF02769">
    <property type="entry name" value="AIRS_C"/>
    <property type="match status" value="1"/>
</dbReference>
<dbReference type="Pfam" id="PF00586">
    <property type="entry name" value="AIRS"/>
    <property type="match status" value="1"/>
</dbReference>
<organism evidence="4 5">
    <name type="scientific">Palaeococcus pacificus DY20341</name>
    <dbReference type="NCBI Taxonomy" id="1343739"/>
    <lineage>
        <taxon>Archaea</taxon>
        <taxon>Methanobacteriati</taxon>
        <taxon>Methanobacteriota</taxon>
        <taxon>Thermococci</taxon>
        <taxon>Thermococcales</taxon>
        <taxon>Thermococcaceae</taxon>
        <taxon>Palaeococcus</taxon>
    </lineage>
</organism>
<dbReference type="HOGENOM" id="CLU_046964_2_0_2"/>
<evidence type="ECO:0000256" key="1">
    <source>
        <dbReference type="HAMAP-Rule" id="MF_02128"/>
    </source>
</evidence>
<comment type="caution">
    <text evidence="1">Lacks conserved residue(s) required for the propagation of feature annotation.</text>
</comment>
<keyword evidence="1 4" id="KW-0418">Kinase</keyword>
<dbReference type="STRING" id="1343739.PAP_03460"/>
<dbReference type="NCBIfam" id="TIGR01379">
    <property type="entry name" value="thiL"/>
    <property type="match status" value="1"/>
</dbReference>
<dbReference type="GO" id="GO:0000287">
    <property type="term" value="F:magnesium ion binding"/>
    <property type="evidence" value="ECO:0007669"/>
    <property type="project" value="UniProtKB-UniRule"/>
</dbReference>
<feature type="binding site" evidence="1">
    <location>
        <position position="207"/>
    </location>
    <ligand>
        <name>Mg(2+)</name>
        <dbReference type="ChEBI" id="CHEBI:18420"/>
        <label>5</label>
    </ligand>
</feature>
<dbReference type="PANTHER" id="PTHR30270:SF3">
    <property type="entry name" value="THIAMINE-MONOPHOSPHATE KINASE"/>
    <property type="match status" value="1"/>
</dbReference>
<feature type="binding site" evidence="1">
    <location>
        <position position="68"/>
    </location>
    <ligand>
        <name>Mg(2+)</name>
        <dbReference type="ChEBI" id="CHEBI:18420"/>
        <label>4</label>
    </ligand>
</feature>
<dbReference type="CDD" id="cd02194">
    <property type="entry name" value="ThiL"/>
    <property type="match status" value="1"/>
</dbReference>
<keyword evidence="1" id="KW-0067">ATP-binding</keyword>
<reference evidence="5" key="1">
    <citation type="submission" date="2013-06" db="EMBL/GenBank/DDBJ databases">
        <title>Complete Genome Sequence of Hyperthermophilic Palaeococcus pacificus DY20341T, Isolated from a Deep-Sea Hydrothermal Sediments.</title>
        <authorList>
            <person name="Zeng X."/>
            <person name="Shao Z."/>
        </authorList>
    </citation>
    <scope>NUCLEOTIDE SEQUENCE [LARGE SCALE GENOMIC DNA]</scope>
    <source>
        <strain evidence="5">DY20341</strain>
    </source>
</reference>
<dbReference type="UniPathway" id="UPA00060">
    <property type="reaction ID" value="UER00142"/>
</dbReference>
<evidence type="ECO:0000259" key="3">
    <source>
        <dbReference type="Pfam" id="PF02769"/>
    </source>
</evidence>
<dbReference type="GO" id="GO:0005524">
    <property type="term" value="F:ATP binding"/>
    <property type="evidence" value="ECO:0007669"/>
    <property type="project" value="UniProtKB-UniRule"/>
</dbReference>
<dbReference type="GO" id="GO:0009228">
    <property type="term" value="P:thiamine biosynthetic process"/>
    <property type="evidence" value="ECO:0007669"/>
    <property type="project" value="UniProtKB-KW"/>
</dbReference>
<feature type="binding site" evidence="1">
    <location>
        <position position="68"/>
    </location>
    <ligand>
        <name>Mg(2+)</name>
        <dbReference type="ChEBI" id="CHEBI:18420"/>
        <label>2</label>
    </ligand>
</feature>
<dbReference type="PIRSF" id="PIRSF005303">
    <property type="entry name" value="Thiam_monoph_kin"/>
    <property type="match status" value="1"/>
</dbReference>
<evidence type="ECO:0000313" key="4">
    <source>
        <dbReference type="EMBL" id="AIF69112.1"/>
    </source>
</evidence>
<dbReference type="Gene3D" id="3.90.650.10">
    <property type="entry name" value="PurM-like C-terminal domain"/>
    <property type="match status" value="1"/>
</dbReference>
<dbReference type="eggNOG" id="arCOG00638">
    <property type="taxonomic scope" value="Archaea"/>
</dbReference>
<feature type="binding site" evidence="1">
    <location>
        <position position="40"/>
    </location>
    <ligand>
        <name>Mg(2+)</name>
        <dbReference type="ChEBI" id="CHEBI:18420"/>
        <label>2</label>
    </ligand>
</feature>
<dbReference type="OrthoDB" id="45909at2157"/>
<comment type="similarity">
    <text evidence="1">Belongs to the thiamine-monophosphate kinase family.</text>
</comment>
<dbReference type="GO" id="GO:0009229">
    <property type="term" value="P:thiamine diphosphate biosynthetic process"/>
    <property type="evidence" value="ECO:0007669"/>
    <property type="project" value="UniProtKB-UniRule"/>
</dbReference>
<dbReference type="NCBIfam" id="NF004353">
    <property type="entry name" value="PRK05731.2-2"/>
    <property type="match status" value="1"/>
</dbReference>
<dbReference type="InterPro" id="IPR006283">
    <property type="entry name" value="ThiL-like"/>
</dbReference>
<feature type="binding site" evidence="1">
    <location>
        <position position="68"/>
    </location>
    <ligand>
        <name>Mg(2+)</name>
        <dbReference type="ChEBI" id="CHEBI:18420"/>
        <label>3</label>
    </ligand>
</feature>
<feature type="binding site" evidence="1">
    <location>
        <position position="204"/>
    </location>
    <ligand>
        <name>Mg(2+)</name>
        <dbReference type="ChEBI" id="CHEBI:18420"/>
        <label>3</label>
    </ligand>
</feature>
<dbReference type="SUPFAM" id="SSF55326">
    <property type="entry name" value="PurM N-terminal domain-like"/>
    <property type="match status" value="1"/>
</dbReference>
<feature type="domain" description="PurM-like N-terminal" evidence="2">
    <location>
        <begin position="22"/>
        <end position="132"/>
    </location>
</feature>
<feature type="binding site" evidence="1">
    <location>
        <position position="47"/>
    </location>
    <ligand>
        <name>substrate</name>
    </ligand>
</feature>
<dbReference type="KEGG" id="ppac:PAP_03460"/>
<name>A0A075LT48_9EURY</name>
<feature type="binding site" evidence="1">
    <location>
        <position position="206"/>
    </location>
    <ligand>
        <name>ATP</name>
        <dbReference type="ChEBI" id="CHEBI:30616"/>
    </ligand>
</feature>
<keyword evidence="1" id="KW-0808">Transferase</keyword>
<dbReference type="InterPro" id="IPR036676">
    <property type="entry name" value="PurM-like_C_sf"/>
</dbReference>
<feature type="binding site" evidence="1">
    <location>
        <position position="24"/>
    </location>
    <ligand>
        <name>Mg(2+)</name>
        <dbReference type="ChEBI" id="CHEBI:18420"/>
        <label>3</label>
    </ligand>
</feature>